<evidence type="ECO:0000256" key="5">
    <source>
        <dbReference type="ARBA" id="ARBA00022679"/>
    </source>
</evidence>
<comment type="caution">
    <text evidence="14">The sequence shown here is derived from an EMBL/GenBank/DDBJ whole genome shotgun (WGS) entry which is preliminary data.</text>
</comment>
<name>A0A940XI82_9ACTN</name>
<dbReference type="RefSeq" id="WP_210874506.1">
    <property type="nucleotide sequence ID" value="NZ_JAGPNL010000005.1"/>
</dbReference>
<protein>
    <recommendedName>
        <fullName evidence="10">Thiamine pyrimidine synthase</fullName>
    </recommendedName>
</protein>
<evidence type="ECO:0000256" key="10">
    <source>
        <dbReference type="ARBA" id="ARBA00033171"/>
    </source>
</evidence>
<keyword evidence="12" id="KW-0732">Signal</keyword>
<evidence type="ECO:0000256" key="6">
    <source>
        <dbReference type="ARBA" id="ARBA00022723"/>
    </source>
</evidence>
<dbReference type="Pfam" id="PF09084">
    <property type="entry name" value="NMT1"/>
    <property type="match status" value="1"/>
</dbReference>
<keyword evidence="7" id="KW-0663">Pyridoxal phosphate</keyword>
<proteinExistence type="inferred from homology"/>
<feature type="chain" id="PRO_5038854587" description="Thiamine pyrimidine synthase" evidence="12">
    <location>
        <begin position="31"/>
        <end position="388"/>
    </location>
</feature>
<accession>A0A940XI82</accession>
<dbReference type="EMBL" id="JAGPNL010000005">
    <property type="protein sequence ID" value="MBQ0828889.1"/>
    <property type="molecule type" value="Genomic_DNA"/>
</dbReference>
<comment type="catalytic activity">
    <reaction evidence="11">
        <text>N(6)-(pyridoxal phosphate)-L-lysyl-[4-amino-5-hydroxymethyl-2-methylpyrimidine phosphate synthase] + L-histidyl-[4-amino-5-hydroxymethyl-2-methylpyrimidine phosphate synthase] + 2 Fe(3+) + 4 H2O = L-lysyl-[4-amino-5-hydroxymethyl-2-methylpyrimidine phosphate synthase] + (2S)-2-amino-5-hydroxy-4-oxopentanoyl-[4-amino-5-hydroxymethyl-2-methylpyrimidine phosphate synthase] + 4-amino-2-methyl-5-(phosphooxymethyl)pyrimidine + 3-oxopropanoate + 2 Fe(2+) + 2 H(+)</text>
        <dbReference type="Rhea" id="RHEA:65756"/>
        <dbReference type="Rhea" id="RHEA-COMP:16892"/>
        <dbReference type="Rhea" id="RHEA-COMP:16893"/>
        <dbReference type="Rhea" id="RHEA-COMP:16894"/>
        <dbReference type="Rhea" id="RHEA-COMP:16895"/>
        <dbReference type="ChEBI" id="CHEBI:15377"/>
        <dbReference type="ChEBI" id="CHEBI:15378"/>
        <dbReference type="ChEBI" id="CHEBI:29033"/>
        <dbReference type="ChEBI" id="CHEBI:29034"/>
        <dbReference type="ChEBI" id="CHEBI:29969"/>
        <dbReference type="ChEBI" id="CHEBI:29979"/>
        <dbReference type="ChEBI" id="CHEBI:33190"/>
        <dbReference type="ChEBI" id="CHEBI:58354"/>
        <dbReference type="ChEBI" id="CHEBI:143915"/>
        <dbReference type="ChEBI" id="CHEBI:157692"/>
    </reaction>
    <physiologicalReaction direction="left-to-right" evidence="11">
        <dbReference type="Rhea" id="RHEA:65757"/>
    </physiologicalReaction>
</comment>
<evidence type="ECO:0000256" key="11">
    <source>
        <dbReference type="ARBA" id="ARBA00048179"/>
    </source>
</evidence>
<dbReference type="PROSITE" id="PS51257">
    <property type="entry name" value="PROKAR_LIPOPROTEIN"/>
    <property type="match status" value="1"/>
</dbReference>
<evidence type="ECO:0000313" key="14">
    <source>
        <dbReference type="EMBL" id="MBQ0828889.1"/>
    </source>
</evidence>
<evidence type="ECO:0000256" key="7">
    <source>
        <dbReference type="ARBA" id="ARBA00022898"/>
    </source>
</evidence>
<dbReference type="GO" id="GO:0046872">
    <property type="term" value="F:metal ion binding"/>
    <property type="evidence" value="ECO:0007669"/>
    <property type="project" value="UniProtKB-KW"/>
</dbReference>
<keyword evidence="5" id="KW-0808">Transferase</keyword>
<comment type="pathway">
    <text evidence="2">Cofactor biosynthesis; thiamine diphosphate biosynthesis.</text>
</comment>
<dbReference type="SUPFAM" id="SSF53850">
    <property type="entry name" value="Periplasmic binding protein-like II"/>
    <property type="match status" value="1"/>
</dbReference>
<sequence length="388" mass="42054">MSRNRAPLSRSARRGVRSAAVLSAGALLLAACGGMSESGSEAAAEAGKDCTSRTKVRVVLQWVAQAQFAGYYAAKEKGFYDKACLDVTIQEGGVNIVPQQVLSAGNAEFAVSHVTKTMITREQGADLVNIGQEFQRGAYLQVAWADSGIKTLADLKGKRVGSWGYGNELTLFAAMRGSGVDPSKDAEVIQQPFDMSLLLKREVDAAQAKTFNEYAQLLETTNPKTGKLYQPSDFVAINLQDAGYQTLEDGIYAKEDWLAKKENQETAVKFLKATYEGWGFCRDELEGCVDIVLKNGSALGKGHQTWMLNEVNRLIWPAEQGVGMVDEKAWDQTIDIAVKAGLLKAPPTEGAYRTDLTEKALKELKAEGFDVTGSSYRPETVEVTPGGK</sequence>
<dbReference type="Gene3D" id="3.40.190.10">
    <property type="entry name" value="Periplasmic binding protein-like II"/>
    <property type="match status" value="2"/>
</dbReference>
<organism evidence="14 15">
    <name type="scientific">Streptomyces tagetis</name>
    <dbReference type="NCBI Taxonomy" id="2820809"/>
    <lineage>
        <taxon>Bacteria</taxon>
        <taxon>Bacillati</taxon>
        <taxon>Actinomycetota</taxon>
        <taxon>Actinomycetes</taxon>
        <taxon>Kitasatosporales</taxon>
        <taxon>Streptomycetaceae</taxon>
        <taxon>Streptomyces</taxon>
    </lineage>
</organism>
<dbReference type="GO" id="GO:0016740">
    <property type="term" value="F:transferase activity"/>
    <property type="evidence" value="ECO:0007669"/>
    <property type="project" value="UniProtKB-KW"/>
</dbReference>
<keyword evidence="15" id="KW-1185">Reference proteome</keyword>
<dbReference type="InterPro" id="IPR015168">
    <property type="entry name" value="SsuA/THI5"/>
</dbReference>
<evidence type="ECO:0000256" key="9">
    <source>
        <dbReference type="ARBA" id="ARBA00023004"/>
    </source>
</evidence>
<feature type="signal peptide" evidence="12">
    <location>
        <begin position="1"/>
        <end position="30"/>
    </location>
</feature>
<evidence type="ECO:0000256" key="8">
    <source>
        <dbReference type="ARBA" id="ARBA00022977"/>
    </source>
</evidence>
<comment type="subunit">
    <text evidence="4">Homodimer.</text>
</comment>
<evidence type="ECO:0000256" key="4">
    <source>
        <dbReference type="ARBA" id="ARBA00011738"/>
    </source>
</evidence>
<evidence type="ECO:0000256" key="3">
    <source>
        <dbReference type="ARBA" id="ARBA00009406"/>
    </source>
</evidence>
<dbReference type="PANTHER" id="PTHR31528">
    <property type="entry name" value="4-AMINO-5-HYDROXYMETHYL-2-METHYLPYRIMIDINE PHOSPHATE SYNTHASE THI11-RELATED"/>
    <property type="match status" value="1"/>
</dbReference>
<feature type="domain" description="SsuA/THI5-like" evidence="13">
    <location>
        <begin position="66"/>
        <end position="282"/>
    </location>
</feature>
<evidence type="ECO:0000259" key="13">
    <source>
        <dbReference type="Pfam" id="PF09084"/>
    </source>
</evidence>
<evidence type="ECO:0000313" key="15">
    <source>
        <dbReference type="Proteomes" id="UP000677875"/>
    </source>
</evidence>
<keyword evidence="9" id="KW-0408">Iron</keyword>
<dbReference type="PANTHER" id="PTHR31528:SF1">
    <property type="entry name" value="4-AMINO-5-HYDROXYMETHYL-2-METHYLPYRIMIDINE PHOSPHATE SYNTHASE THI11-RELATED"/>
    <property type="match status" value="1"/>
</dbReference>
<keyword evidence="8" id="KW-0784">Thiamine biosynthesis</keyword>
<dbReference type="Proteomes" id="UP000677875">
    <property type="component" value="Unassembled WGS sequence"/>
</dbReference>
<dbReference type="AlphaFoldDB" id="A0A940XI82"/>
<comment type="similarity">
    <text evidence="3">Belongs to the NMT1/THI5 family.</text>
</comment>
<evidence type="ECO:0000256" key="2">
    <source>
        <dbReference type="ARBA" id="ARBA00004948"/>
    </source>
</evidence>
<evidence type="ECO:0000256" key="12">
    <source>
        <dbReference type="SAM" id="SignalP"/>
    </source>
</evidence>
<evidence type="ECO:0000256" key="1">
    <source>
        <dbReference type="ARBA" id="ARBA00003469"/>
    </source>
</evidence>
<gene>
    <name evidence="14" type="ORF">J5Y05_20670</name>
</gene>
<dbReference type="InterPro" id="IPR027939">
    <property type="entry name" value="NMT1/THI5"/>
</dbReference>
<comment type="function">
    <text evidence="1">Responsible for the formation of the pyrimidine heterocycle in the thiamine biosynthesis pathway. Catalyzes the formation of hydroxymethylpyrimidine phosphate (HMP-P) from histidine and pyridoxal phosphate (PLP). The protein uses PLP and the active site histidine to form HMP-P, generating an inactive enzyme. The enzyme can only undergo a single turnover, which suggests it is a suicide enzyme.</text>
</comment>
<keyword evidence="6" id="KW-0479">Metal-binding</keyword>
<reference evidence="14" key="1">
    <citation type="submission" date="2021-04" db="EMBL/GenBank/DDBJ databases">
        <title>Genome seq and assembly of Streptomyces sp. RG38.</title>
        <authorList>
            <person name="Chhetri G."/>
        </authorList>
    </citation>
    <scope>NUCLEOTIDE SEQUENCE</scope>
    <source>
        <strain evidence="14">RG38</strain>
    </source>
</reference>
<dbReference type="GO" id="GO:0009228">
    <property type="term" value="P:thiamine biosynthetic process"/>
    <property type="evidence" value="ECO:0007669"/>
    <property type="project" value="UniProtKB-KW"/>
</dbReference>